<reference evidence="6 7" key="1">
    <citation type="submission" date="2020-05" db="EMBL/GenBank/DDBJ databases">
        <title>FDA dAtabase for Regulatory Grade micrObial Sequences (FDA-ARGOS): Supporting development and validation of Infectious Disease Dx tests.</title>
        <authorList>
            <person name="Sproer C."/>
            <person name="Gronow S."/>
            <person name="Severitt S."/>
            <person name="Schroder I."/>
            <person name="Tallon L."/>
            <person name="Sadzewicz L."/>
            <person name="Zhao X."/>
            <person name="Vavikolanu K."/>
            <person name="Mehta A."/>
            <person name="Aluvathingal J."/>
            <person name="Nadendla S."/>
            <person name="Myers T."/>
            <person name="Yan Y."/>
            <person name="Sichtig H."/>
        </authorList>
    </citation>
    <scope>NUCLEOTIDE SEQUENCE [LARGE SCALE GENOMIC DNA]</scope>
    <source>
        <strain evidence="6 7">FDAARGOS_787</strain>
    </source>
</reference>
<gene>
    <name evidence="6" type="ORF">FOC81_08665</name>
</gene>
<dbReference type="Pfam" id="PF05860">
    <property type="entry name" value="TPS"/>
    <property type="match status" value="1"/>
</dbReference>
<keyword evidence="2" id="KW-0964">Secreted</keyword>
<dbReference type="RefSeq" id="WP_174716064.1">
    <property type="nucleotide sequence ID" value="NZ_CP054569.1"/>
</dbReference>
<organism evidence="6 7">
    <name type="scientific">Achromobacter denitrificans</name>
    <name type="common">Alcaligenes denitrificans</name>
    <dbReference type="NCBI Taxonomy" id="32002"/>
    <lineage>
        <taxon>Bacteria</taxon>
        <taxon>Pseudomonadati</taxon>
        <taxon>Pseudomonadota</taxon>
        <taxon>Betaproteobacteria</taxon>
        <taxon>Burkholderiales</taxon>
        <taxon>Alcaligenaceae</taxon>
        <taxon>Achromobacter</taxon>
    </lineage>
</organism>
<dbReference type="Proteomes" id="UP000509782">
    <property type="component" value="Chromosome"/>
</dbReference>
<evidence type="ECO:0000313" key="7">
    <source>
        <dbReference type="Proteomes" id="UP000509782"/>
    </source>
</evidence>
<evidence type="ECO:0000256" key="4">
    <source>
        <dbReference type="SAM" id="MobiDB-lite"/>
    </source>
</evidence>
<dbReference type="InterPro" id="IPR024973">
    <property type="entry name" value="ESPR"/>
</dbReference>
<dbReference type="InterPro" id="IPR008638">
    <property type="entry name" value="FhaB/CdiA-like_TPS"/>
</dbReference>
<dbReference type="SUPFAM" id="SSF51126">
    <property type="entry name" value="Pectin lyase-like"/>
    <property type="match status" value="1"/>
</dbReference>
<dbReference type="AlphaFoldDB" id="A0A6N0JI09"/>
<evidence type="ECO:0000256" key="2">
    <source>
        <dbReference type="ARBA" id="ARBA00022525"/>
    </source>
</evidence>
<evidence type="ECO:0000259" key="5">
    <source>
        <dbReference type="SMART" id="SM00912"/>
    </source>
</evidence>
<evidence type="ECO:0000256" key="1">
    <source>
        <dbReference type="ARBA" id="ARBA00004613"/>
    </source>
</evidence>
<dbReference type="GO" id="GO:0005576">
    <property type="term" value="C:extracellular region"/>
    <property type="evidence" value="ECO:0007669"/>
    <property type="project" value="UniProtKB-SubCell"/>
</dbReference>
<proteinExistence type="predicted"/>
<sequence>MNKTHAVIWNASKACWTVASECARRRGKSGVTGARLVAAALAAAGLTALAPSALAGPTGGTVARGSATVWQNATDTIINQTSSKAVINWTSFDVKGNERVTFNQLSPNDMTLNYINGGGPRSQIAGSINALGKVFLVNPNGIVFGAGAQVNVGGLVASARAIDPDAFMNNVNGVFAFDAGPVSNGRVENYGAIRASAGGEIALLGAQAVNYGALQADGGSVALGAGQAFTLRMGNGPLNLEISAPSAYALASNAGTIRANGGQVALLARHSGPASPYETVVNNSGVIEAKTLNNRSGKIVLDGGDRGLVQAGGSLNASALTSYGNGGTVDIAGERVAVRLATEVDTRASSGATGTFRIRSAAVNVESSAAAALPTIHADTLMRNLTTTNVELRSTAGDVAVNAPITWASGNALTLDARHGGAGKVAVNGALTVTGSQAALNLAADERIDINDKITLSGLSNRLSLDTSRPAPNAGPHMAPTANYVLGGAPGQAVITLSGTNAGFASNGVHYTVIQNLAQMQAVNNNLYGYYVLGMDLRGSGTFQSLGGQRGVFNGSFEGLGHKLSNFSVSGSGANVGLFAASAGVIRDLNLDAIGISSGQPNLGPMSIGTLVGYNTGRIANVKVSNTTLYGNGYYANATGGLVGTNQGGTIDNSSFSGRVYGGAQTYALGGLVGVNMGSVPRNEGIITNSRSEGIVSGSLLRHDAGGIGGLAGANLGGRISDSLTTAAVTASSAYVNTGGAVGLNQDGLIERVSSAGAVSGNAQASVGGLVGKSLGDTSAIVGGTSTGRVSSGAGSHTGGLVGENTGSIRQSEASGEVVAYNGASTGGLVGLNGTGGALADVKAGGIVRDTGTASSIGGLVGANGLGASIDNGEASGALVSAAYSNANTRAGGLAGHNSGTIAYSTSRVLDVRAGNNASVGGLVGVNLGQGMILASGSTSRAQGGAYSNVGGVAGENAGTINTGMAWGSVAGGNYSNLGGIAGVNHANAKIEHSTASGPVIGAYNCSVNGSYCYTSTGATLGGLAGVNFGAINYSIAASKIDYRNNAGQIYGGLVGANYGVMQGNFAQGQATLVPPAGINYGVIDPPYYYF</sequence>
<protein>
    <submittedName>
        <fullName evidence="6">Filamentous hemagglutinin N-terminal domain-containing protein</fullName>
    </submittedName>
</protein>
<dbReference type="Pfam" id="PF07581">
    <property type="entry name" value="Glug"/>
    <property type="match status" value="1"/>
</dbReference>
<dbReference type="SMART" id="SM00912">
    <property type="entry name" value="Haemagg_act"/>
    <property type="match status" value="1"/>
</dbReference>
<dbReference type="Gene3D" id="2.160.20.110">
    <property type="match status" value="2"/>
</dbReference>
<feature type="region of interest" description="Disordered" evidence="4">
    <location>
        <begin position="786"/>
        <end position="807"/>
    </location>
</feature>
<dbReference type="InterPro" id="IPR011493">
    <property type="entry name" value="GLUG"/>
</dbReference>
<dbReference type="InterPro" id="IPR012334">
    <property type="entry name" value="Pectin_lyas_fold"/>
</dbReference>
<feature type="domain" description="Filamentous haemagglutinin FhaB/tRNA nuclease CdiA-like TPS" evidence="5">
    <location>
        <begin position="53"/>
        <end position="166"/>
    </location>
</feature>
<dbReference type="PANTHER" id="PTHR12338">
    <property type="entry name" value="AUTOTRANSPORTER"/>
    <property type="match status" value="1"/>
</dbReference>
<feature type="compositionally biased region" description="Low complexity" evidence="4">
    <location>
        <begin position="786"/>
        <end position="795"/>
    </location>
</feature>
<dbReference type="InterPro" id="IPR050909">
    <property type="entry name" value="Bact_Autotransporter_VF"/>
</dbReference>
<keyword evidence="3" id="KW-0732">Signal</keyword>
<evidence type="ECO:0000256" key="3">
    <source>
        <dbReference type="ARBA" id="ARBA00022729"/>
    </source>
</evidence>
<comment type="subcellular location">
    <subcellularLocation>
        <location evidence="1">Secreted</location>
    </subcellularLocation>
</comment>
<evidence type="ECO:0000313" key="6">
    <source>
        <dbReference type="EMBL" id="QKQ46761.1"/>
    </source>
</evidence>
<dbReference type="Pfam" id="PF13018">
    <property type="entry name" value="ESPR"/>
    <property type="match status" value="1"/>
</dbReference>
<dbReference type="EMBL" id="CP054569">
    <property type="protein sequence ID" value="QKQ46761.1"/>
    <property type="molecule type" value="Genomic_DNA"/>
</dbReference>
<name>A0A6N0JI09_ACHDE</name>
<dbReference type="NCBIfam" id="TIGR01901">
    <property type="entry name" value="adhes_NPXG"/>
    <property type="match status" value="1"/>
</dbReference>
<accession>A0A6N0JI09</accession>
<dbReference type="PANTHER" id="PTHR12338:SF8">
    <property type="entry name" value="HEME_HEMOPEXIN-BINDING PROTEIN"/>
    <property type="match status" value="1"/>
</dbReference>
<dbReference type="Gene3D" id="2.160.20.10">
    <property type="entry name" value="Single-stranded right-handed beta-helix, Pectin lyase-like"/>
    <property type="match status" value="1"/>
</dbReference>
<dbReference type="InterPro" id="IPR011050">
    <property type="entry name" value="Pectin_lyase_fold/virulence"/>
</dbReference>